<dbReference type="EMBL" id="ML976616">
    <property type="protein sequence ID" value="KAF1845588.1"/>
    <property type="molecule type" value="Genomic_DNA"/>
</dbReference>
<keyword evidence="1" id="KW-0812">Transmembrane</keyword>
<evidence type="ECO:0000256" key="1">
    <source>
        <dbReference type="SAM" id="Phobius"/>
    </source>
</evidence>
<reference evidence="2" key="1">
    <citation type="submission" date="2020-01" db="EMBL/GenBank/DDBJ databases">
        <authorList>
            <consortium name="DOE Joint Genome Institute"/>
            <person name="Haridas S."/>
            <person name="Albert R."/>
            <person name="Binder M."/>
            <person name="Bloem J."/>
            <person name="Labutti K."/>
            <person name="Salamov A."/>
            <person name="Andreopoulos B."/>
            <person name="Baker S.E."/>
            <person name="Barry K."/>
            <person name="Bills G."/>
            <person name="Bluhm B.H."/>
            <person name="Cannon C."/>
            <person name="Castanera R."/>
            <person name="Culley D.E."/>
            <person name="Daum C."/>
            <person name="Ezra D."/>
            <person name="Gonzalez J.B."/>
            <person name="Henrissat B."/>
            <person name="Kuo A."/>
            <person name="Liang C."/>
            <person name="Lipzen A."/>
            <person name="Lutzoni F."/>
            <person name="Magnuson J."/>
            <person name="Mondo S."/>
            <person name="Nolan M."/>
            <person name="Ohm R."/>
            <person name="Pangilinan J."/>
            <person name="Park H.-J."/>
            <person name="Ramirez L."/>
            <person name="Alfaro M."/>
            <person name="Sun H."/>
            <person name="Tritt A."/>
            <person name="Yoshinaga Y."/>
            <person name="Zwiers L.-H."/>
            <person name="Turgeon B.G."/>
            <person name="Goodwin S.B."/>
            <person name="Spatafora J.W."/>
            <person name="Crous P.W."/>
            <person name="Grigoriev I.V."/>
        </authorList>
    </citation>
    <scope>NUCLEOTIDE SEQUENCE</scope>
    <source>
        <strain evidence="2">CBS 394.84</strain>
    </source>
</reference>
<feature type="transmembrane region" description="Helical" evidence="1">
    <location>
        <begin position="65"/>
        <end position="85"/>
    </location>
</feature>
<name>A0A9P4L8S6_9PLEO</name>
<keyword evidence="1" id="KW-1133">Transmembrane helix</keyword>
<dbReference type="Proteomes" id="UP000800039">
    <property type="component" value="Unassembled WGS sequence"/>
</dbReference>
<sequence length="113" mass="12673">MPLHTRNGARSLPSYLIIIINVLAAMSLRLLLTIATLEEPWGEPDWTQNAGVYVLTKSSRRGVVYLIRFCAAYLVVFSVGVVAGFDWLDNDLVVNVWGPEDLREEVNRGGLLW</sequence>
<gene>
    <name evidence="2" type="ORF">K460DRAFT_405839</name>
</gene>
<accession>A0A9P4L8S6</accession>
<dbReference type="AlphaFoldDB" id="A0A9P4L8S6"/>
<keyword evidence="3" id="KW-1185">Reference proteome</keyword>
<proteinExistence type="predicted"/>
<dbReference type="RefSeq" id="XP_040788151.1">
    <property type="nucleotide sequence ID" value="XM_040936890.1"/>
</dbReference>
<keyword evidence="1" id="KW-0472">Membrane</keyword>
<comment type="caution">
    <text evidence="2">The sequence shown here is derived from an EMBL/GenBank/DDBJ whole genome shotgun (WGS) entry which is preliminary data.</text>
</comment>
<evidence type="ECO:0000313" key="2">
    <source>
        <dbReference type="EMBL" id="KAF1845588.1"/>
    </source>
</evidence>
<feature type="transmembrane region" description="Helical" evidence="1">
    <location>
        <begin position="12"/>
        <end position="32"/>
    </location>
</feature>
<organism evidence="2 3">
    <name type="scientific">Cucurbitaria berberidis CBS 394.84</name>
    <dbReference type="NCBI Taxonomy" id="1168544"/>
    <lineage>
        <taxon>Eukaryota</taxon>
        <taxon>Fungi</taxon>
        <taxon>Dikarya</taxon>
        <taxon>Ascomycota</taxon>
        <taxon>Pezizomycotina</taxon>
        <taxon>Dothideomycetes</taxon>
        <taxon>Pleosporomycetidae</taxon>
        <taxon>Pleosporales</taxon>
        <taxon>Pleosporineae</taxon>
        <taxon>Cucurbitariaceae</taxon>
        <taxon>Cucurbitaria</taxon>
    </lineage>
</organism>
<dbReference type="GeneID" id="63854140"/>
<protein>
    <submittedName>
        <fullName evidence="2">Uncharacterized protein</fullName>
    </submittedName>
</protein>
<evidence type="ECO:0000313" key="3">
    <source>
        <dbReference type="Proteomes" id="UP000800039"/>
    </source>
</evidence>